<sequence>MVYLTLFSTAVDQEEDGDKDEEEVGSQEFKRRVDALLAIRPSQSFKGMSRSEMAVWYYGYNEIYRDKKIGKIWKRMGAAGMGKSRQGNRRGAEASVGTRTDLQTKKKFFFY</sequence>
<proteinExistence type="predicted"/>
<evidence type="ECO:0000313" key="2">
    <source>
        <dbReference type="WBParaSite" id="Csp11.Scaffold630.g22112.t1"/>
    </source>
</evidence>
<organism evidence="1 2">
    <name type="scientific">Caenorhabditis tropicalis</name>
    <dbReference type="NCBI Taxonomy" id="1561998"/>
    <lineage>
        <taxon>Eukaryota</taxon>
        <taxon>Metazoa</taxon>
        <taxon>Ecdysozoa</taxon>
        <taxon>Nematoda</taxon>
        <taxon>Chromadorea</taxon>
        <taxon>Rhabditida</taxon>
        <taxon>Rhabditina</taxon>
        <taxon>Rhabditomorpha</taxon>
        <taxon>Rhabditoidea</taxon>
        <taxon>Rhabditidae</taxon>
        <taxon>Peloderinae</taxon>
        <taxon>Caenorhabditis</taxon>
    </lineage>
</organism>
<dbReference type="WBParaSite" id="Csp11.Scaffold630.g22112.t1">
    <property type="protein sequence ID" value="Csp11.Scaffold630.g22112.t1"/>
    <property type="gene ID" value="Csp11.Scaffold630.g22112"/>
</dbReference>
<name>A0A1I7V3T6_9PELO</name>
<keyword evidence="1" id="KW-1185">Reference proteome</keyword>
<evidence type="ECO:0000313" key="1">
    <source>
        <dbReference type="Proteomes" id="UP000095282"/>
    </source>
</evidence>
<accession>A0A1I7V3T6</accession>
<dbReference type="AlphaFoldDB" id="A0A1I7V3T6"/>
<protein>
    <submittedName>
        <fullName evidence="2">MADF domain-containing protein</fullName>
    </submittedName>
</protein>
<reference evidence="2" key="1">
    <citation type="submission" date="2016-11" db="UniProtKB">
        <authorList>
            <consortium name="WormBaseParasite"/>
        </authorList>
    </citation>
    <scope>IDENTIFICATION</scope>
</reference>
<dbReference type="Proteomes" id="UP000095282">
    <property type="component" value="Unplaced"/>
</dbReference>